<dbReference type="Gene3D" id="3.40.50.300">
    <property type="entry name" value="P-loop containing nucleotide triphosphate hydrolases"/>
    <property type="match status" value="1"/>
</dbReference>
<dbReference type="GO" id="GO:0000448">
    <property type="term" value="P:cleavage in ITS2 between 5.8S rRNA and LSU-rRNA of tricistronic rRNA transcript (SSU-rRNA, 5.8S rRNA, LSU-rRNA)"/>
    <property type="evidence" value="ECO:0007669"/>
    <property type="project" value="TreeGrafter"/>
</dbReference>
<protein>
    <recommendedName>
        <fullName evidence="3">Polynucleotide 5'-hydroxyl-kinase GRC3</fullName>
    </recommendedName>
    <alternativeName>
        <fullName evidence="2">Polynucleotide 5'-hydroxyl-kinase grc3</fullName>
    </alternativeName>
</protein>
<evidence type="ECO:0000256" key="6">
    <source>
        <dbReference type="ARBA" id="ARBA00022777"/>
    </source>
</evidence>
<keyword evidence="10" id="KW-1185">Reference proteome</keyword>
<evidence type="ECO:0000256" key="3">
    <source>
        <dbReference type="ARBA" id="ARBA00019824"/>
    </source>
</evidence>
<evidence type="ECO:0000313" key="9">
    <source>
        <dbReference type="EMBL" id="ODV68309.1"/>
    </source>
</evidence>
<evidence type="ECO:0000256" key="1">
    <source>
        <dbReference type="ARBA" id="ARBA00011003"/>
    </source>
</evidence>
<dbReference type="SUPFAM" id="SSF52540">
    <property type="entry name" value="P-loop containing nucleoside triphosphate hydrolases"/>
    <property type="match status" value="1"/>
</dbReference>
<comment type="similarity">
    <text evidence="1">Belongs to the Clp1 family. NOL9/GRC3 subfamily.</text>
</comment>
<dbReference type="InterPro" id="IPR045116">
    <property type="entry name" value="Clp1/Grc3"/>
</dbReference>
<evidence type="ECO:0000259" key="8">
    <source>
        <dbReference type="Pfam" id="PF16575"/>
    </source>
</evidence>
<keyword evidence="5" id="KW-0547">Nucleotide-binding</keyword>
<keyword evidence="4" id="KW-0808">Transferase</keyword>
<dbReference type="GO" id="GO:0051731">
    <property type="term" value="F:polynucleotide 5'-hydroxyl-kinase activity"/>
    <property type="evidence" value="ECO:0007669"/>
    <property type="project" value="InterPro"/>
</dbReference>
<dbReference type="Pfam" id="PF16575">
    <property type="entry name" value="CLP1_P"/>
    <property type="match status" value="1"/>
</dbReference>
<dbReference type="GO" id="GO:0005524">
    <property type="term" value="F:ATP binding"/>
    <property type="evidence" value="ECO:0007669"/>
    <property type="project" value="UniProtKB-KW"/>
</dbReference>
<proteinExistence type="inferred from homology"/>
<name>A0A1E4RM32_9ASCO</name>
<keyword evidence="7" id="KW-0067">ATP-binding</keyword>
<dbReference type="PANTHER" id="PTHR12755">
    <property type="entry name" value="CLEAVAGE/POLYADENYLATION FACTOR IA SUBUNIT CLP1P"/>
    <property type="match status" value="1"/>
</dbReference>
<dbReference type="Proteomes" id="UP000095085">
    <property type="component" value="Unassembled WGS sequence"/>
</dbReference>
<dbReference type="InterPro" id="IPR032319">
    <property type="entry name" value="CLP1_P"/>
</dbReference>
<organism evidence="9 10">
    <name type="scientific">Hyphopichia burtonii NRRL Y-1933</name>
    <dbReference type="NCBI Taxonomy" id="984485"/>
    <lineage>
        <taxon>Eukaryota</taxon>
        <taxon>Fungi</taxon>
        <taxon>Dikarya</taxon>
        <taxon>Ascomycota</taxon>
        <taxon>Saccharomycotina</taxon>
        <taxon>Pichiomycetes</taxon>
        <taxon>Debaryomycetaceae</taxon>
        <taxon>Hyphopichia</taxon>
    </lineage>
</organism>
<dbReference type="AlphaFoldDB" id="A0A1E4RM32"/>
<reference evidence="10" key="1">
    <citation type="submission" date="2016-05" db="EMBL/GenBank/DDBJ databases">
        <title>Comparative genomics of biotechnologically important yeasts.</title>
        <authorList>
            <consortium name="DOE Joint Genome Institute"/>
            <person name="Riley R."/>
            <person name="Haridas S."/>
            <person name="Wolfe K.H."/>
            <person name="Lopes M.R."/>
            <person name="Hittinger C.T."/>
            <person name="Goker M."/>
            <person name="Salamov A."/>
            <person name="Wisecaver J."/>
            <person name="Long T.M."/>
            <person name="Aerts A.L."/>
            <person name="Barry K."/>
            <person name="Choi C."/>
            <person name="Clum A."/>
            <person name="Coughlan A.Y."/>
            <person name="Deshpande S."/>
            <person name="Douglass A.P."/>
            <person name="Hanson S.J."/>
            <person name="Klenk H.-P."/>
            <person name="Labutti K."/>
            <person name="Lapidus A."/>
            <person name="Lindquist E."/>
            <person name="Lipzen A."/>
            <person name="Meier-Kolthoff J.P."/>
            <person name="Ohm R.A."/>
            <person name="Otillar R.P."/>
            <person name="Pangilinan J."/>
            <person name="Peng Y."/>
            <person name="Rokas A."/>
            <person name="Rosa C.A."/>
            <person name="Scheuner C."/>
            <person name="Sibirny A.A."/>
            <person name="Slot J.C."/>
            <person name="Stielow J.B."/>
            <person name="Sun H."/>
            <person name="Kurtzman C.P."/>
            <person name="Blackwell M."/>
            <person name="Grigoriev I.V."/>
            <person name="Jeffries T.W."/>
        </authorList>
    </citation>
    <scope>NUCLEOTIDE SEQUENCE [LARGE SCALE GENOMIC DNA]</scope>
    <source>
        <strain evidence="10">NRRL Y-1933</strain>
    </source>
</reference>
<evidence type="ECO:0000256" key="4">
    <source>
        <dbReference type="ARBA" id="ARBA00022679"/>
    </source>
</evidence>
<evidence type="ECO:0000256" key="2">
    <source>
        <dbReference type="ARBA" id="ARBA00018706"/>
    </source>
</evidence>
<accession>A0A1E4RM32</accession>
<evidence type="ECO:0000313" key="10">
    <source>
        <dbReference type="Proteomes" id="UP000095085"/>
    </source>
</evidence>
<keyword evidence="6" id="KW-0418">Kinase</keyword>
<dbReference type="GO" id="GO:0005634">
    <property type="term" value="C:nucleus"/>
    <property type="evidence" value="ECO:0007669"/>
    <property type="project" value="TreeGrafter"/>
</dbReference>
<dbReference type="RefSeq" id="XP_020077376.1">
    <property type="nucleotide sequence ID" value="XM_020220711.1"/>
</dbReference>
<dbReference type="EMBL" id="KV454539">
    <property type="protein sequence ID" value="ODV68309.1"/>
    <property type="molecule type" value="Genomic_DNA"/>
</dbReference>
<feature type="domain" description="Clp1 P-loop" evidence="8">
    <location>
        <begin position="247"/>
        <end position="441"/>
    </location>
</feature>
<dbReference type="GeneID" id="30995261"/>
<gene>
    <name evidence="9" type="ORF">HYPBUDRAFT_151838</name>
</gene>
<dbReference type="OrthoDB" id="4054781at2759"/>
<evidence type="ECO:0000256" key="5">
    <source>
        <dbReference type="ARBA" id="ARBA00022741"/>
    </source>
</evidence>
<dbReference type="InterPro" id="IPR027417">
    <property type="entry name" value="P-loop_NTPase"/>
</dbReference>
<dbReference type="PANTHER" id="PTHR12755:SF3">
    <property type="entry name" value="POLYNUCLEOTIDE 5'-HYDROXYL-KINASE NOL9"/>
    <property type="match status" value="1"/>
</dbReference>
<evidence type="ECO:0000256" key="7">
    <source>
        <dbReference type="ARBA" id="ARBA00022840"/>
    </source>
</evidence>
<sequence length="646" mass="73177">MSAFAALKALREASASPLDGGDTLDTPGVQRVVEDIVKEEEVHKIQPELSTFHTVSNFSPNRQNIIFRDGNVLVALKKGESLIINGQGTFTVENGAVLINDIHYVSSSSSNSSHDFIATPAQSLPVISSTHHANKSNKPCAPSSDFSIEYESVVKLSNLYTGLEKLSYFHNSFKSFFYNKSQEQDGFLDSEIKRYSAKFKSYSFEIVLNQDEEFSGLTINPEWRSLISKAITECSKDKEPKVFMVIGTKNSGKSTFAKTLLNSLIQYSNKKRKKAENVKKISYIDVDPNQSVFSTPYSLSISNHDVPNFALNFHETVAPEDCYSHYYGFSTAQELPHRYLSIIKSLLHHYKENYKENGNHLVINTPGWVKGFGKELLKEVSRLVQPDQVFFLSNSLEEGDDSLALEGISFQNISTSRGIYKTSKFTSSQLKTFNKLAYFHQSSCLKFNFQSWFLEKSPLKLSYSTLNTQDTLGINAITILNQDAQVNFHIDDLGLMLEASIVGIYAIEASLFQNFKPKLTNNNKNLDMPLYINSLDFAIDHNSPLIRYMGLSMVHSINAADRYLNMYFPFSNRIQGLIKEYIERKYKLIIVKGEGSLPVYEMVSPDMLLFSGSERLPQLPYVSFDNRSKVGDVWKIRRNVMRNRKN</sequence>
<dbReference type="STRING" id="984485.A0A1E4RM32"/>